<accession>A0A6I7HJG9</accession>
<protein>
    <submittedName>
        <fullName evidence="2">Putative DNA-binding WGR domain protein</fullName>
    </submittedName>
</protein>
<keyword evidence="2" id="KW-0238">DNA-binding</keyword>
<dbReference type="GO" id="GO:0003677">
    <property type="term" value="F:DNA binding"/>
    <property type="evidence" value="ECO:0007669"/>
    <property type="project" value="UniProtKB-KW"/>
</dbReference>
<evidence type="ECO:0000313" key="2">
    <source>
        <dbReference type="EMBL" id="RCW21162.1"/>
    </source>
</evidence>
<dbReference type="Pfam" id="PF05406">
    <property type="entry name" value="WGR"/>
    <property type="match status" value="1"/>
</dbReference>
<dbReference type="PROSITE" id="PS51977">
    <property type="entry name" value="WGR"/>
    <property type="match status" value="1"/>
</dbReference>
<comment type="caution">
    <text evidence="2">The sequence shown here is derived from an EMBL/GenBank/DDBJ whole genome shotgun (WGS) entry which is preliminary data.</text>
</comment>
<dbReference type="SMART" id="SM00773">
    <property type="entry name" value="WGR"/>
    <property type="match status" value="1"/>
</dbReference>
<evidence type="ECO:0000313" key="3">
    <source>
        <dbReference type="Proteomes" id="UP000252582"/>
    </source>
</evidence>
<sequence>MTDHHICSTELRRVDPERNMARFYLLAIQPTLFGGVSLIRNWGRIGTSGQVKVETYDRPDDAHRAYRRLERVKRRRGYVDPHQVGCGLAV</sequence>
<dbReference type="EMBL" id="QPIX01000011">
    <property type="protein sequence ID" value="RCW21162.1"/>
    <property type="molecule type" value="Genomic_DNA"/>
</dbReference>
<evidence type="ECO:0000259" key="1">
    <source>
        <dbReference type="PROSITE" id="PS51977"/>
    </source>
</evidence>
<dbReference type="InterPro" id="IPR036930">
    <property type="entry name" value="WGR_dom_sf"/>
</dbReference>
<reference evidence="2 3" key="1">
    <citation type="submission" date="2018-07" db="EMBL/GenBank/DDBJ databases">
        <title>Genomic Encyclopedia of Type Strains, Phase IV (KMG-IV): sequencing the most valuable type-strain genomes for metagenomic binning, comparative biology and taxonomic classification.</title>
        <authorList>
            <person name="Goeker M."/>
        </authorList>
    </citation>
    <scope>NUCLEOTIDE SEQUENCE [LARGE SCALE GENOMIC DNA]</scope>
    <source>
        <strain evidence="2 3">DSM 25528</strain>
    </source>
</reference>
<dbReference type="Proteomes" id="UP000252582">
    <property type="component" value="Unassembled WGS sequence"/>
</dbReference>
<gene>
    <name evidence="2" type="ORF">DFR48_111126</name>
</gene>
<name>A0A6I7HJG9_9HYPH</name>
<keyword evidence="3" id="KW-1185">Reference proteome</keyword>
<dbReference type="CDD" id="cd07996">
    <property type="entry name" value="WGR_MMR_like"/>
    <property type="match status" value="1"/>
</dbReference>
<organism evidence="2 3">
    <name type="scientific">Ciceribacter lividus</name>
    <dbReference type="NCBI Taxonomy" id="1197950"/>
    <lineage>
        <taxon>Bacteria</taxon>
        <taxon>Pseudomonadati</taxon>
        <taxon>Pseudomonadota</taxon>
        <taxon>Alphaproteobacteria</taxon>
        <taxon>Hyphomicrobiales</taxon>
        <taxon>Rhizobiaceae</taxon>
        <taxon>Ciceribacter</taxon>
    </lineage>
</organism>
<dbReference type="InterPro" id="IPR049809">
    <property type="entry name" value="YehF/YfeS-like_WGR"/>
</dbReference>
<dbReference type="SUPFAM" id="SSF142921">
    <property type="entry name" value="WGR domain-like"/>
    <property type="match status" value="1"/>
</dbReference>
<dbReference type="InterPro" id="IPR008893">
    <property type="entry name" value="WGR_domain"/>
</dbReference>
<dbReference type="RefSeq" id="WP_245415655.1">
    <property type="nucleotide sequence ID" value="NZ_QPIX01000011.1"/>
</dbReference>
<feature type="domain" description="WGR" evidence="1">
    <location>
        <begin position="3"/>
        <end position="90"/>
    </location>
</feature>
<proteinExistence type="predicted"/>
<dbReference type="Gene3D" id="2.20.140.10">
    <property type="entry name" value="WGR domain"/>
    <property type="match status" value="1"/>
</dbReference>
<dbReference type="AlphaFoldDB" id="A0A6I7HJG9"/>